<evidence type="ECO:0000256" key="1">
    <source>
        <dbReference type="ARBA" id="ARBA00010394"/>
    </source>
</evidence>
<accession>A0ABM0UFM8</accession>
<dbReference type="InterPro" id="IPR032413">
    <property type="entry name" value="Arm_3"/>
</dbReference>
<feature type="repeat" description="ARM" evidence="5">
    <location>
        <begin position="133"/>
        <end position="162"/>
    </location>
</feature>
<keyword evidence="3" id="KW-0677">Repeat</keyword>
<keyword evidence="2" id="KW-0813">Transport</keyword>
<evidence type="ECO:0000313" key="6">
    <source>
        <dbReference type="Proteomes" id="UP000694864"/>
    </source>
</evidence>
<gene>
    <name evidence="7" type="primary">LOC104723744</name>
</gene>
<dbReference type="InterPro" id="IPR016024">
    <property type="entry name" value="ARM-type_fold"/>
</dbReference>
<dbReference type="RefSeq" id="XP_010440449.1">
    <property type="nucleotide sequence ID" value="XM_010442147.2"/>
</dbReference>
<reference evidence="7" key="2">
    <citation type="submission" date="2025-08" db="UniProtKB">
        <authorList>
            <consortium name="RefSeq"/>
        </authorList>
    </citation>
    <scope>IDENTIFICATION</scope>
    <source>
        <tissue evidence="7">Leaf</tissue>
    </source>
</reference>
<organism evidence="6 7">
    <name type="scientific">Camelina sativa</name>
    <name type="common">False flax</name>
    <name type="synonym">Myagrum sativum</name>
    <dbReference type="NCBI Taxonomy" id="90675"/>
    <lineage>
        <taxon>Eukaryota</taxon>
        <taxon>Viridiplantae</taxon>
        <taxon>Streptophyta</taxon>
        <taxon>Embryophyta</taxon>
        <taxon>Tracheophyta</taxon>
        <taxon>Spermatophyta</taxon>
        <taxon>Magnoliopsida</taxon>
        <taxon>eudicotyledons</taxon>
        <taxon>Gunneridae</taxon>
        <taxon>Pentapetalae</taxon>
        <taxon>rosids</taxon>
        <taxon>malvids</taxon>
        <taxon>Brassicales</taxon>
        <taxon>Brassicaceae</taxon>
        <taxon>Camelineae</taxon>
        <taxon>Camelina</taxon>
    </lineage>
</organism>
<protein>
    <submittedName>
        <fullName evidence="7">Importin subunit alpha-8-like</fullName>
    </submittedName>
</protein>
<dbReference type="Pfam" id="PF16186">
    <property type="entry name" value="Arm_3"/>
    <property type="match status" value="1"/>
</dbReference>
<reference evidence="6" key="1">
    <citation type="journal article" date="2014" name="Nat. Commun.">
        <title>The emerging biofuel crop Camelina sativa retains a highly undifferentiated hexaploid genome structure.</title>
        <authorList>
            <person name="Kagale S."/>
            <person name="Koh C."/>
            <person name="Nixon J."/>
            <person name="Bollina V."/>
            <person name="Clarke W.E."/>
            <person name="Tuteja R."/>
            <person name="Spillane C."/>
            <person name="Robinson S.J."/>
            <person name="Links M.G."/>
            <person name="Clarke C."/>
            <person name="Higgins E.E."/>
            <person name="Huebert T."/>
            <person name="Sharpe A.G."/>
            <person name="Parkin I.A."/>
        </authorList>
    </citation>
    <scope>NUCLEOTIDE SEQUENCE [LARGE SCALE GENOMIC DNA]</scope>
    <source>
        <strain evidence="6">cv. DH55</strain>
    </source>
</reference>
<evidence type="ECO:0000256" key="2">
    <source>
        <dbReference type="ARBA" id="ARBA00022448"/>
    </source>
</evidence>
<sequence>MFSESKSLLEGLFSDDPSRQFKSAAKINTILAKSMSELGPLDTEHLIRSGVIPRLVHFLGVKDFPKLHYEAACGLTSIAAYRPDLLVAHNVVPILVELIASNRDYVREQAIRALCNVAGHPRHRDYVLDAAVGALMPLLDLLSKDTTNLSMLRFATLTLSHLCRGMSPPTFDQVKHALELHLHSNDEKVLGNVCSGIQYVCDGSEDGIQSVIDAGFVPILVEHLRHPSPSVLIPVLHTIGTIVNKCNHQIQCVINCGALRILSDLFNRDYDKNINGATFFATFSITAGFTEHIQLVIDANWIPRLVSMAHNDELGMKSEAVCAISNVTSGVYHDQIKYLVEQGCIKPLCDLLVYPDPVIISACLNGLENILKAGEVERNIGDVNNYTLQIEYAEGLEKIENLQRHKNNEIYEKALKILETYWGV</sequence>
<evidence type="ECO:0000256" key="5">
    <source>
        <dbReference type="PROSITE-ProRule" id="PRU00259"/>
    </source>
</evidence>
<proteinExistence type="inferred from homology"/>
<dbReference type="GeneID" id="104723744"/>
<dbReference type="Gene3D" id="1.25.10.10">
    <property type="entry name" value="Leucine-rich Repeat Variant"/>
    <property type="match status" value="1"/>
</dbReference>
<name>A0ABM0UFM8_CAMSA</name>
<dbReference type="InterPro" id="IPR000225">
    <property type="entry name" value="Armadillo"/>
</dbReference>
<evidence type="ECO:0000256" key="4">
    <source>
        <dbReference type="ARBA" id="ARBA00022927"/>
    </source>
</evidence>
<keyword evidence="4" id="KW-0653">Protein transport</keyword>
<evidence type="ECO:0000256" key="3">
    <source>
        <dbReference type="ARBA" id="ARBA00022737"/>
    </source>
</evidence>
<dbReference type="Pfam" id="PF00514">
    <property type="entry name" value="Arm"/>
    <property type="match status" value="5"/>
</dbReference>
<dbReference type="PROSITE" id="PS50176">
    <property type="entry name" value="ARM_REPEAT"/>
    <property type="match status" value="1"/>
</dbReference>
<dbReference type="SUPFAM" id="SSF48371">
    <property type="entry name" value="ARM repeat"/>
    <property type="match status" value="1"/>
</dbReference>
<dbReference type="SMART" id="SM00185">
    <property type="entry name" value="ARM"/>
    <property type="match status" value="7"/>
</dbReference>
<dbReference type="InterPro" id="IPR011989">
    <property type="entry name" value="ARM-like"/>
</dbReference>
<keyword evidence="6" id="KW-1185">Reference proteome</keyword>
<dbReference type="Proteomes" id="UP000694864">
    <property type="component" value="Chromosome 2"/>
</dbReference>
<comment type="similarity">
    <text evidence="1">Belongs to the importin alpha family.</text>
</comment>
<evidence type="ECO:0000313" key="7">
    <source>
        <dbReference type="RefSeq" id="XP_010440449.1"/>
    </source>
</evidence>
<dbReference type="PANTHER" id="PTHR23316">
    <property type="entry name" value="IMPORTIN ALPHA"/>
    <property type="match status" value="1"/>
</dbReference>